<accession>A0ABV0EEB9</accession>
<name>A0ABV0EEB9_9BURK</name>
<evidence type="ECO:0000256" key="4">
    <source>
        <dbReference type="ARBA" id="ARBA00020902"/>
    </source>
</evidence>
<dbReference type="HAMAP" id="MF_00392">
    <property type="entry name" value="LpxB"/>
    <property type="match status" value="1"/>
</dbReference>
<evidence type="ECO:0000256" key="6">
    <source>
        <dbReference type="ARBA" id="ARBA00022556"/>
    </source>
</evidence>
<evidence type="ECO:0000256" key="7">
    <source>
        <dbReference type="ARBA" id="ARBA00022676"/>
    </source>
</evidence>
<evidence type="ECO:0000256" key="3">
    <source>
        <dbReference type="ARBA" id="ARBA00012687"/>
    </source>
</evidence>
<evidence type="ECO:0000313" key="13">
    <source>
        <dbReference type="Proteomes" id="UP001482231"/>
    </source>
</evidence>
<dbReference type="Proteomes" id="UP001482231">
    <property type="component" value="Unassembled WGS sequence"/>
</dbReference>
<dbReference type="PANTHER" id="PTHR30372:SF4">
    <property type="entry name" value="LIPID-A-DISACCHARIDE SYNTHASE, MITOCHONDRIAL-RELATED"/>
    <property type="match status" value="1"/>
</dbReference>
<comment type="catalytic activity">
    <reaction evidence="10 11">
        <text>a lipid X + a UDP-2-N,3-O-bis[(3R)-3-hydroxyacyl]-alpha-D-glucosamine = a lipid A disaccharide + UDP + H(+)</text>
        <dbReference type="Rhea" id="RHEA:67828"/>
        <dbReference type="ChEBI" id="CHEBI:15378"/>
        <dbReference type="ChEBI" id="CHEBI:58223"/>
        <dbReference type="ChEBI" id="CHEBI:137748"/>
        <dbReference type="ChEBI" id="CHEBI:176338"/>
        <dbReference type="ChEBI" id="CHEBI:176343"/>
        <dbReference type="EC" id="2.4.1.182"/>
    </reaction>
</comment>
<dbReference type="NCBIfam" id="TIGR00215">
    <property type="entry name" value="lpxB"/>
    <property type="match status" value="1"/>
</dbReference>
<keyword evidence="7 11" id="KW-0328">Glycosyltransferase</keyword>
<keyword evidence="6 11" id="KW-0441">Lipid A biosynthesis</keyword>
<gene>
    <name evidence="11 12" type="primary">lpxB</name>
    <name evidence="12" type="ORF">V6E02_00400</name>
</gene>
<evidence type="ECO:0000313" key="12">
    <source>
        <dbReference type="EMBL" id="MEO1765682.1"/>
    </source>
</evidence>
<dbReference type="Pfam" id="PF02684">
    <property type="entry name" value="LpxB"/>
    <property type="match status" value="1"/>
</dbReference>
<evidence type="ECO:0000256" key="9">
    <source>
        <dbReference type="ARBA" id="ARBA00023098"/>
    </source>
</evidence>
<evidence type="ECO:0000256" key="10">
    <source>
        <dbReference type="ARBA" id="ARBA00048975"/>
    </source>
</evidence>
<sequence>MEQVRIGIVAGEASGDLLGSHLVTALKSRLPGAHFEGIGGPKMIAAGVRSLFSLETLAVRGYVEALRNLPAILRIRRRLRRHFLANRPHLFIGVDAPDFNLGLARVLKAAGIPTFQYVGPSVWAWRAGRLRKIRRAVSHMLLLFPFEPPIYEAAGIPATYVGHPLADLLPLVPDRAAAREALRLPPEGEIVALLPGSRQSELALMADLFVKTAQAILRLRPGVSFLVPLVTRETRDRFEAALYAQQAQDLPLRMLFGHAHAAMTAANAVLVASGTATLEAALVKRPMVITYRVPTLTYRLMWPRRYLPYVGLPNVLAGRFVVPELLQNDATPENLAQAVCNLLAHSRFSAGLEAEFLRMHELMRRSNAEQVAATIATFLEGQRG</sequence>
<comment type="pathway">
    <text evidence="11">Bacterial outer membrane biogenesis; LPS lipid A biosynthesis.</text>
</comment>
<evidence type="ECO:0000256" key="11">
    <source>
        <dbReference type="HAMAP-Rule" id="MF_00392"/>
    </source>
</evidence>
<dbReference type="PANTHER" id="PTHR30372">
    <property type="entry name" value="LIPID-A-DISACCHARIDE SYNTHASE"/>
    <property type="match status" value="1"/>
</dbReference>
<evidence type="ECO:0000256" key="5">
    <source>
        <dbReference type="ARBA" id="ARBA00022516"/>
    </source>
</evidence>
<dbReference type="EC" id="2.4.1.182" evidence="3 11"/>
<dbReference type="EMBL" id="JBAJEX010000001">
    <property type="protein sequence ID" value="MEO1765682.1"/>
    <property type="molecule type" value="Genomic_DNA"/>
</dbReference>
<comment type="similarity">
    <text evidence="2 11">Belongs to the LpxB family.</text>
</comment>
<organism evidence="12 13">
    <name type="scientific">Thiobacter aerophilum</name>
    <dbReference type="NCBI Taxonomy" id="3121275"/>
    <lineage>
        <taxon>Bacteria</taxon>
        <taxon>Pseudomonadati</taxon>
        <taxon>Pseudomonadota</taxon>
        <taxon>Betaproteobacteria</taxon>
        <taxon>Burkholderiales</taxon>
        <taxon>Thiobacteraceae</taxon>
        <taxon>Thiobacter</taxon>
    </lineage>
</organism>
<dbReference type="RefSeq" id="WP_347306055.1">
    <property type="nucleotide sequence ID" value="NZ_JBAJEX010000001.1"/>
</dbReference>
<evidence type="ECO:0000256" key="8">
    <source>
        <dbReference type="ARBA" id="ARBA00022679"/>
    </source>
</evidence>
<reference evidence="12 13" key="1">
    <citation type="submission" date="2024-02" db="EMBL/GenBank/DDBJ databases">
        <title>New thermophilic sulfur-oxidizing bacteria from a hot springs of the Uzon caldera (Kamchatka, Russia).</title>
        <authorList>
            <person name="Dukat A.M."/>
            <person name="Elcheninov A.G."/>
            <person name="Frolov E.N."/>
        </authorList>
    </citation>
    <scope>NUCLEOTIDE SEQUENCE [LARGE SCALE GENOMIC DNA]</scope>
    <source>
        <strain evidence="12 13">AK1</strain>
    </source>
</reference>
<comment type="caution">
    <text evidence="12">The sequence shown here is derived from an EMBL/GenBank/DDBJ whole genome shotgun (WGS) entry which is preliminary data.</text>
</comment>
<protein>
    <recommendedName>
        <fullName evidence="4 11">Lipid-A-disaccharide synthase</fullName>
        <ecNumber evidence="3 11">2.4.1.182</ecNumber>
    </recommendedName>
</protein>
<keyword evidence="13" id="KW-1185">Reference proteome</keyword>
<proteinExistence type="inferred from homology"/>
<comment type="function">
    <text evidence="1 11">Condensation of UDP-2,3-diacylglucosamine and 2,3-diacylglucosamine-1-phosphate to form lipid A disaccharide, a precursor of lipid A, a phosphorylated glycolipid that anchors the lipopolysaccharide to the outer membrane of the cell.</text>
</comment>
<keyword evidence="9 11" id="KW-0443">Lipid metabolism</keyword>
<evidence type="ECO:0000256" key="2">
    <source>
        <dbReference type="ARBA" id="ARBA00007868"/>
    </source>
</evidence>
<keyword evidence="8 11" id="KW-0808">Transferase</keyword>
<evidence type="ECO:0000256" key="1">
    <source>
        <dbReference type="ARBA" id="ARBA00002056"/>
    </source>
</evidence>
<dbReference type="GO" id="GO:0008915">
    <property type="term" value="F:lipid-A-disaccharide synthase activity"/>
    <property type="evidence" value="ECO:0007669"/>
    <property type="project" value="UniProtKB-EC"/>
</dbReference>
<dbReference type="InterPro" id="IPR003835">
    <property type="entry name" value="Glyco_trans_19"/>
</dbReference>
<dbReference type="SUPFAM" id="SSF53756">
    <property type="entry name" value="UDP-Glycosyltransferase/glycogen phosphorylase"/>
    <property type="match status" value="1"/>
</dbReference>
<keyword evidence="5 11" id="KW-0444">Lipid biosynthesis</keyword>